<accession>A0ABR3EUI9</accession>
<proteinExistence type="predicted"/>
<reference evidence="1 2" key="1">
    <citation type="submission" date="2024-02" db="EMBL/GenBank/DDBJ databases">
        <title>A draft genome for the cacao thread blight pathogen Marasmius crinis-equi.</title>
        <authorList>
            <person name="Cohen S.P."/>
            <person name="Baruah I.K."/>
            <person name="Amoako-Attah I."/>
            <person name="Bukari Y."/>
            <person name="Meinhardt L.W."/>
            <person name="Bailey B.A."/>
        </authorList>
    </citation>
    <scope>NUCLEOTIDE SEQUENCE [LARGE SCALE GENOMIC DNA]</scope>
    <source>
        <strain evidence="1 2">GH-76</strain>
    </source>
</reference>
<evidence type="ECO:0008006" key="3">
    <source>
        <dbReference type="Google" id="ProtNLM"/>
    </source>
</evidence>
<organism evidence="1 2">
    <name type="scientific">Marasmius crinis-equi</name>
    <dbReference type="NCBI Taxonomy" id="585013"/>
    <lineage>
        <taxon>Eukaryota</taxon>
        <taxon>Fungi</taxon>
        <taxon>Dikarya</taxon>
        <taxon>Basidiomycota</taxon>
        <taxon>Agaricomycotina</taxon>
        <taxon>Agaricomycetes</taxon>
        <taxon>Agaricomycetidae</taxon>
        <taxon>Agaricales</taxon>
        <taxon>Marasmiineae</taxon>
        <taxon>Marasmiaceae</taxon>
        <taxon>Marasmius</taxon>
    </lineage>
</organism>
<dbReference type="EMBL" id="JBAHYK010001852">
    <property type="protein sequence ID" value="KAL0566571.1"/>
    <property type="molecule type" value="Genomic_DNA"/>
</dbReference>
<sequence length="581" mass="66041">MVSTEDFDIPEPRCVPGPELRPELETRLRNLEPIFVQESDRRDITRFLGEVEVDFAVYDSIIRDLEEKISKVKVKRSSLQSYADRYRSLLCPVRRLPFELVQEIFIFASVAGVEGGNMIGVYSRWESTAMRISSVCHRWRTIALNTPELWASFAVKLERQAREPIELFLSRSKDTPLCLTLMEADDGDDGIAHDDGVLTSLVAHSTRWQSVDWYDLRHTTGLYIIEGIQALPLLQEVVCLAEEEDSAIIHSELLKQCPLLQTVFVRYDFYNNVRVDSLPLASAKNLVFQYGQDGSFTNSLEILRECADTVETISYESIPDLTHFYFFLEASHSPQSPVTPVKCKNVMEMAVNLYSHKGTYPHIRDIFESLTLPSLTSLFLVGDCDKSATNPYGGFEGAWPGLAFENFVIRSRCGITEMEIQGIPIHESELIDVLQRTPTLENFSFAEFCAMDYGDSSLEISPGILVKTINRLILSRLQVQVSESSPTDSKEPLLPKLRRLELRVQRHFDADVQFINMLKSRWYHPASTFVVNPPFRHSSLRSASLYIVGRHGSLEHLYEPIKAIEREGMMVVVNEGGKVIV</sequence>
<evidence type="ECO:0000313" key="1">
    <source>
        <dbReference type="EMBL" id="KAL0566571.1"/>
    </source>
</evidence>
<name>A0ABR3EUI9_9AGAR</name>
<dbReference type="Gene3D" id="1.20.1280.50">
    <property type="match status" value="1"/>
</dbReference>
<keyword evidence="2" id="KW-1185">Reference proteome</keyword>
<evidence type="ECO:0000313" key="2">
    <source>
        <dbReference type="Proteomes" id="UP001465976"/>
    </source>
</evidence>
<dbReference type="Proteomes" id="UP001465976">
    <property type="component" value="Unassembled WGS sequence"/>
</dbReference>
<comment type="caution">
    <text evidence="1">The sequence shown here is derived from an EMBL/GenBank/DDBJ whole genome shotgun (WGS) entry which is preliminary data.</text>
</comment>
<protein>
    <recommendedName>
        <fullName evidence="3">F-box domain-containing protein</fullName>
    </recommendedName>
</protein>
<gene>
    <name evidence="1" type="ORF">V5O48_015434</name>
</gene>